<dbReference type="Gene3D" id="3.20.20.70">
    <property type="entry name" value="Aldolase class I"/>
    <property type="match status" value="1"/>
</dbReference>
<feature type="domain" description="NADH:flavin oxidoreductase/NADH oxidase N-terminal" evidence="6">
    <location>
        <begin position="3"/>
        <end position="323"/>
    </location>
</feature>
<sequence length="336" mass="36786">MSKLFSPINFGNITLKNRVIMPPMCTYKVPDDSGMVQEFHKIHYGARALGGTGAIIVEATAVQAVGRITQRDLGLWDDRQIPGHKELVNIIKSYGARAGIQLAHAGRKSEVDGSVSVSDEAFSKSYKTPKKLSLDEILSLKQDFVKAAKRAQMAGYEFVEIHAAHGYLLNTFLSKVLNNRDDIYSRDRARLVCEIVADIKTQTSLVVGVRLSASAWRKDDYSVSECANYAKVLEDAGAQFIHVSSGGVHEICDDMPTIAPLYQAGYAKQIKQAVSVPVIAVGFITKASEGEALLLGETCDAVAYGRAMLDNANLAFTLASELKEPENIDFTYRRAY</sequence>
<dbReference type="InterPro" id="IPR013785">
    <property type="entry name" value="Aldolase_TIM"/>
</dbReference>
<dbReference type="GO" id="GO:0003959">
    <property type="term" value="F:NADPH dehydrogenase activity"/>
    <property type="evidence" value="ECO:0007669"/>
    <property type="project" value="UniProtKB-EC"/>
</dbReference>
<dbReference type="Pfam" id="PF00724">
    <property type="entry name" value="Oxidored_FMN"/>
    <property type="match status" value="1"/>
</dbReference>
<name>A0ABM8Q0F4_9BACT</name>
<dbReference type="Proteomes" id="UP000789359">
    <property type="component" value="Unassembled WGS sequence"/>
</dbReference>
<comment type="caution">
    <text evidence="7">The sequence shown here is derived from an EMBL/GenBank/DDBJ whole genome shotgun (WGS) entry which is preliminary data.</text>
</comment>
<reference evidence="7 8" key="1">
    <citation type="submission" date="2020-11" db="EMBL/GenBank/DDBJ databases">
        <authorList>
            <person name="Peeters C."/>
        </authorList>
    </citation>
    <scope>NUCLEOTIDE SEQUENCE [LARGE SCALE GENOMIC DNA]</scope>
    <source>
        <strain evidence="7 8">LMG 8286</strain>
    </source>
</reference>
<dbReference type="PANTHER" id="PTHR43303">
    <property type="entry name" value="NADPH DEHYDROGENASE C23G7.10C-RELATED"/>
    <property type="match status" value="1"/>
</dbReference>
<organism evidence="7 8">
    <name type="scientific">Campylobacter suis</name>
    <dbReference type="NCBI Taxonomy" id="2790657"/>
    <lineage>
        <taxon>Bacteria</taxon>
        <taxon>Pseudomonadati</taxon>
        <taxon>Campylobacterota</taxon>
        <taxon>Epsilonproteobacteria</taxon>
        <taxon>Campylobacterales</taxon>
        <taxon>Campylobacteraceae</taxon>
        <taxon>Campylobacter</taxon>
    </lineage>
</organism>
<comment type="cofactor">
    <cofactor evidence="1">
        <name>FMN</name>
        <dbReference type="ChEBI" id="CHEBI:58210"/>
    </cofactor>
</comment>
<dbReference type="InterPro" id="IPR044152">
    <property type="entry name" value="YqjM-like"/>
</dbReference>
<evidence type="ECO:0000256" key="4">
    <source>
        <dbReference type="ARBA" id="ARBA00022857"/>
    </source>
</evidence>
<dbReference type="PANTHER" id="PTHR43303:SF4">
    <property type="entry name" value="NADPH DEHYDROGENASE C23G7.10C-RELATED"/>
    <property type="match status" value="1"/>
</dbReference>
<accession>A0ABM8Q0F4</accession>
<dbReference type="SUPFAM" id="SSF51395">
    <property type="entry name" value="FMN-linked oxidoreductases"/>
    <property type="match status" value="1"/>
</dbReference>
<keyword evidence="4" id="KW-0521">NADP</keyword>
<dbReference type="EMBL" id="CAJHOE010000001">
    <property type="protein sequence ID" value="CAD7286297.1"/>
    <property type="molecule type" value="Genomic_DNA"/>
</dbReference>
<evidence type="ECO:0000313" key="8">
    <source>
        <dbReference type="Proteomes" id="UP000789359"/>
    </source>
</evidence>
<keyword evidence="2" id="KW-0285">Flavoprotein</keyword>
<evidence type="ECO:0000256" key="1">
    <source>
        <dbReference type="ARBA" id="ARBA00001917"/>
    </source>
</evidence>
<protein>
    <submittedName>
        <fullName evidence="7">NADPH dehydrogenase</fullName>
        <ecNumber evidence="7">1.6.99.1</ecNumber>
    </submittedName>
</protein>
<evidence type="ECO:0000259" key="6">
    <source>
        <dbReference type="Pfam" id="PF00724"/>
    </source>
</evidence>
<evidence type="ECO:0000313" key="7">
    <source>
        <dbReference type="EMBL" id="CAD7286297.1"/>
    </source>
</evidence>
<gene>
    <name evidence="7" type="primary">namA</name>
    <name evidence="7" type="ORF">LMG8286_00128</name>
</gene>
<keyword evidence="8" id="KW-1185">Reference proteome</keyword>
<dbReference type="EC" id="1.6.99.1" evidence="7"/>
<evidence type="ECO:0000256" key="2">
    <source>
        <dbReference type="ARBA" id="ARBA00022630"/>
    </source>
</evidence>
<keyword evidence="5 7" id="KW-0560">Oxidoreductase</keyword>
<evidence type="ECO:0000256" key="3">
    <source>
        <dbReference type="ARBA" id="ARBA00022643"/>
    </source>
</evidence>
<proteinExistence type="predicted"/>
<dbReference type="RefSeq" id="WP_230055939.1">
    <property type="nucleotide sequence ID" value="NZ_CAJHOE010000001.1"/>
</dbReference>
<evidence type="ECO:0000256" key="5">
    <source>
        <dbReference type="ARBA" id="ARBA00023002"/>
    </source>
</evidence>
<dbReference type="InterPro" id="IPR001155">
    <property type="entry name" value="OxRdtase_FMN_N"/>
</dbReference>
<keyword evidence="3" id="KW-0288">FMN</keyword>